<organism evidence="1">
    <name type="scientific">freshwater metagenome</name>
    <dbReference type="NCBI Taxonomy" id="449393"/>
    <lineage>
        <taxon>unclassified sequences</taxon>
        <taxon>metagenomes</taxon>
        <taxon>ecological metagenomes</taxon>
    </lineage>
</organism>
<accession>A0A6J6ZPL8</accession>
<dbReference type="AlphaFoldDB" id="A0A6J6ZPL8"/>
<dbReference type="EMBL" id="CAFABK010000005">
    <property type="protein sequence ID" value="CAB4821876.1"/>
    <property type="molecule type" value="Genomic_DNA"/>
</dbReference>
<reference evidence="1" key="1">
    <citation type="submission" date="2020-05" db="EMBL/GenBank/DDBJ databases">
        <authorList>
            <person name="Chiriac C."/>
            <person name="Salcher M."/>
            <person name="Ghai R."/>
            <person name="Kavagutti S V."/>
        </authorList>
    </citation>
    <scope>NUCLEOTIDE SEQUENCE</scope>
</reference>
<name>A0A6J6ZPL8_9ZZZZ</name>
<dbReference type="Gene3D" id="3.30.1330.110">
    <property type="entry name" value="BB2672"/>
    <property type="match status" value="1"/>
</dbReference>
<dbReference type="InterPro" id="IPR035936">
    <property type="entry name" value="BB2672"/>
</dbReference>
<dbReference type="InterPro" id="IPR009569">
    <property type="entry name" value="AA_synth_put"/>
</dbReference>
<sequence length="51" mass="5608">MPIGNKDDRWVFDDMDSVDLSIPDAPHSDEMVIALVLSTGGRPNARVKKPT</sequence>
<dbReference type="Pfam" id="PF06684">
    <property type="entry name" value="AA_synth"/>
    <property type="match status" value="1"/>
</dbReference>
<evidence type="ECO:0000313" key="1">
    <source>
        <dbReference type="EMBL" id="CAB4821876.1"/>
    </source>
</evidence>
<proteinExistence type="predicted"/>
<dbReference type="SUPFAM" id="SSF160519">
    <property type="entry name" value="BB2672-like"/>
    <property type="match status" value="1"/>
</dbReference>
<gene>
    <name evidence="1" type="ORF">UFOPK3204_00205</name>
</gene>
<protein>
    <submittedName>
        <fullName evidence="1">Unannotated protein</fullName>
    </submittedName>
</protein>